<dbReference type="AlphaFoldDB" id="A0A8S4PAH2"/>
<feature type="chain" id="PRO_5035733235" evidence="4">
    <location>
        <begin position="26"/>
        <end position="329"/>
    </location>
</feature>
<evidence type="ECO:0000256" key="4">
    <source>
        <dbReference type="SAM" id="SignalP"/>
    </source>
</evidence>
<dbReference type="GO" id="GO:0005886">
    <property type="term" value="C:plasma membrane"/>
    <property type="evidence" value="ECO:0007669"/>
    <property type="project" value="TreeGrafter"/>
</dbReference>
<dbReference type="Gene3D" id="3.80.10.10">
    <property type="entry name" value="Ribonuclease Inhibitor"/>
    <property type="match status" value="1"/>
</dbReference>
<dbReference type="EMBL" id="CAIIXF020000007">
    <property type="protein sequence ID" value="CAH1790366.1"/>
    <property type="molecule type" value="Genomic_DNA"/>
</dbReference>
<proteinExistence type="predicted"/>
<keyword evidence="6" id="KW-1185">Reference proteome</keyword>
<organism evidence="5 6">
    <name type="scientific">Owenia fusiformis</name>
    <name type="common">Polychaete worm</name>
    <dbReference type="NCBI Taxonomy" id="6347"/>
    <lineage>
        <taxon>Eukaryota</taxon>
        <taxon>Metazoa</taxon>
        <taxon>Spiralia</taxon>
        <taxon>Lophotrochozoa</taxon>
        <taxon>Annelida</taxon>
        <taxon>Polychaeta</taxon>
        <taxon>Sedentaria</taxon>
        <taxon>Canalipalpata</taxon>
        <taxon>Sabellida</taxon>
        <taxon>Oweniida</taxon>
        <taxon>Oweniidae</taxon>
        <taxon>Owenia</taxon>
    </lineage>
</organism>
<feature type="signal peptide" evidence="4">
    <location>
        <begin position="1"/>
        <end position="25"/>
    </location>
</feature>
<dbReference type="Pfam" id="PF13855">
    <property type="entry name" value="LRR_8"/>
    <property type="match status" value="2"/>
</dbReference>
<dbReference type="InterPro" id="IPR032675">
    <property type="entry name" value="LRR_dom_sf"/>
</dbReference>
<evidence type="ECO:0000256" key="1">
    <source>
        <dbReference type="ARBA" id="ARBA00022614"/>
    </source>
</evidence>
<evidence type="ECO:0000256" key="2">
    <source>
        <dbReference type="ARBA" id="ARBA00022729"/>
    </source>
</evidence>
<evidence type="ECO:0000256" key="3">
    <source>
        <dbReference type="ARBA" id="ARBA00022737"/>
    </source>
</evidence>
<keyword evidence="1" id="KW-0433">Leucine-rich repeat</keyword>
<keyword evidence="2 4" id="KW-0732">Signal</keyword>
<dbReference type="SUPFAM" id="SSF52058">
    <property type="entry name" value="L domain-like"/>
    <property type="match status" value="1"/>
</dbReference>
<gene>
    <name evidence="5" type="ORF">OFUS_LOCUS15580</name>
</gene>
<evidence type="ECO:0000313" key="5">
    <source>
        <dbReference type="EMBL" id="CAH1790366.1"/>
    </source>
</evidence>
<dbReference type="SMART" id="SM00369">
    <property type="entry name" value="LRR_TYP"/>
    <property type="match status" value="5"/>
</dbReference>
<evidence type="ECO:0000313" key="6">
    <source>
        <dbReference type="Proteomes" id="UP000749559"/>
    </source>
</evidence>
<comment type="caution">
    <text evidence="5">The sequence shown here is derived from an EMBL/GenBank/DDBJ whole genome shotgun (WGS) entry which is preliminary data.</text>
</comment>
<reference evidence="5" key="1">
    <citation type="submission" date="2022-03" db="EMBL/GenBank/DDBJ databases">
        <authorList>
            <person name="Martin C."/>
        </authorList>
    </citation>
    <scope>NUCLEOTIDE SEQUENCE</scope>
</reference>
<dbReference type="OrthoDB" id="1055097at2759"/>
<dbReference type="PANTHER" id="PTHR24369">
    <property type="entry name" value="ANTIGEN BSP, PUTATIVE-RELATED"/>
    <property type="match status" value="1"/>
</dbReference>
<dbReference type="PANTHER" id="PTHR24369:SF210">
    <property type="entry name" value="CHAOPTIN-RELATED"/>
    <property type="match status" value="1"/>
</dbReference>
<dbReference type="InterPro" id="IPR050541">
    <property type="entry name" value="LRR_TM_domain-containing"/>
</dbReference>
<dbReference type="Proteomes" id="UP000749559">
    <property type="component" value="Unassembled WGS sequence"/>
</dbReference>
<accession>A0A8S4PAH2</accession>
<keyword evidence="3" id="KW-0677">Repeat</keyword>
<sequence>MSRVIAIALMYLVSISDTNSGQASACNLGPRLNCYCSFVESVGKYSVDCSGLRFDGGPIGTLEIVNPGGRDIYRITFRDSGVTDIVENAFDNMPNLFSLNLRDNQITAFPANAMRRLQLVEEIDLSYNYLTDIPNDTMDHMTSLRDFEAQGNRLTTIGSNAFIGQSSSLQEIDFKYNQLTGIPDAVKTLSALRILDMSYNTFSPSNLPSGIFNNMNALTSLDLQTTYILNIDPQAFVGLESSVDRIVVANNNLTTLERCTFEKLTALTTLWVDSNPFVCGCELAWLERFFASWPVWRQARCRPVSGGSEVNITDFVSQNCGGYQPPACP</sequence>
<protein>
    <submittedName>
        <fullName evidence="5">Uncharacterized protein</fullName>
    </submittedName>
</protein>
<name>A0A8S4PAH2_OWEFU</name>
<dbReference type="InterPro" id="IPR001611">
    <property type="entry name" value="Leu-rich_rpt"/>
</dbReference>
<dbReference type="InterPro" id="IPR003591">
    <property type="entry name" value="Leu-rich_rpt_typical-subtyp"/>
</dbReference>